<dbReference type="InterPro" id="IPR043130">
    <property type="entry name" value="CDP-OH_PTrfase_TM_dom"/>
</dbReference>
<dbReference type="Pfam" id="PF01066">
    <property type="entry name" value="CDP-OH_P_transf"/>
    <property type="match status" value="1"/>
</dbReference>
<accession>A0ABP0ZMY6</accession>
<evidence type="ECO:0000313" key="14">
    <source>
        <dbReference type="Proteomes" id="UP001497383"/>
    </source>
</evidence>
<evidence type="ECO:0000256" key="6">
    <source>
        <dbReference type="ARBA" id="ARBA00023098"/>
    </source>
</evidence>
<feature type="transmembrane region" description="Helical" evidence="12">
    <location>
        <begin position="233"/>
        <end position="255"/>
    </location>
</feature>
<dbReference type="RefSeq" id="XP_066829899.1">
    <property type="nucleotide sequence ID" value="XM_066973018.1"/>
</dbReference>
<evidence type="ECO:0000256" key="11">
    <source>
        <dbReference type="SAM" id="MobiDB-lite"/>
    </source>
</evidence>
<comment type="similarity">
    <text evidence="10">Belongs to the CDP-alcohol phosphatidyltransferase class-I family.</text>
</comment>
<evidence type="ECO:0000256" key="9">
    <source>
        <dbReference type="ARBA" id="ARBA00023264"/>
    </source>
</evidence>
<keyword evidence="6" id="KW-0443">Lipid metabolism</keyword>
<dbReference type="PANTHER" id="PTHR14269">
    <property type="entry name" value="CDP-DIACYLGLYCEROL--GLYCEROL-3-PHOSPHATE 3-PHOSPHATIDYLTRANSFERASE-RELATED"/>
    <property type="match status" value="1"/>
</dbReference>
<keyword evidence="2" id="KW-0444">Lipid biosynthesis</keyword>
<keyword evidence="5 12" id="KW-1133">Transmembrane helix</keyword>
<evidence type="ECO:0000256" key="8">
    <source>
        <dbReference type="ARBA" id="ARBA00023209"/>
    </source>
</evidence>
<evidence type="ECO:0000256" key="7">
    <source>
        <dbReference type="ARBA" id="ARBA00023136"/>
    </source>
</evidence>
<dbReference type="InterPro" id="IPR000462">
    <property type="entry name" value="CDP-OH_P_trans"/>
</dbReference>
<evidence type="ECO:0000256" key="1">
    <source>
        <dbReference type="ARBA" id="ARBA00004141"/>
    </source>
</evidence>
<dbReference type="InterPro" id="IPR048254">
    <property type="entry name" value="CDP_ALCOHOL_P_TRANSF_CS"/>
</dbReference>
<evidence type="ECO:0000256" key="5">
    <source>
        <dbReference type="ARBA" id="ARBA00022989"/>
    </source>
</evidence>
<dbReference type="Gene3D" id="1.20.120.1760">
    <property type="match status" value="1"/>
</dbReference>
<comment type="subcellular location">
    <subcellularLocation>
        <location evidence="1">Membrane</location>
        <topology evidence="1">Multi-pass membrane protein</topology>
    </subcellularLocation>
</comment>
<evidence type="ECO:0000256" key="2">
    <source>
        <dbReference type="ARBA" id="ARBA00022516"/>
    </source>
</evidence>
<sequence>MLHHGVGRTGLVSRFLRQRFRWLPRDSSSSPSSAPSLIRFNSNSPTPPDRDRLTALKTPSKPLFDKSIYSIPNLLTYTRIIATPFIGYHIACGSSTVAMSLFTYSCITDYVDGYIARKFNMKSVVGSIIDPLADKLLMTVTTLSLAYVHAIPPAIASIIIGRDVLLSSMATYYRIKSLPKPRTFDKFVSIGQVPTISVHPNLLGKVNTALQMLYIGGLVYRPLLDNSGMAVDVAFDALGLIVGATTLLSGASYVFGKNSWKYVK</sequence>
<keyword evidence="7 12" id="KW-0472">Membrane</keyword>
<evidence type="ECO:0000313" key="13">
    <source>
        <dbReference type="EMBL" id="CAK9438737.1"/>
    </source>
</evidence>
<reference evidence="13 14" key="1">
    <citation type="submission" date="2024-03" db="EMBL/GenBank/DDBJ databases">
        <authorList>
            <person name="Brejova B."/>
        </authorList>
    </citation>
    <scope>NUCLEOTIDE SEQUENCE [LARGE SCALE GENOMIC DNA]</scope>
    <source>
        <strain evidence="13 14">CBS 14171</strain>
    </source>
</reference>
<keyword evidence="4 12" id="KW-0812">Transmembrane</keyword>
<evidence type="ECO:0008006" key="15">
    <source>
        <dbReference type="Google" id="ProtNLM"/>
    </source>
</evidence>
<evidence type="ECO:0000256" key="10">
    <source>
        <dbReference type="RuleBase" id="RU003750"/>
    </source>
</evidence>
<keyword evidence="3 10" id="KW-0808">Transferase</keyword>
<dbReference type="InterPro" id="IPR050324">
    <property type="entry name" value="CDP-alcohol_PTase-I"/>
</dbReference>
<dbReference type="EMBL" id="OZ022407">
    <property type="protein sequence ID" value="CAK9438737.1"/>
    <property type="molecule type" value="Genomic_DNA"/>
</dbReference>
<evidence type="ECO:0000256" key="4">
    <source>
        <dbReference type="ARBA" id="ARBA00022692"/>
    </source>
</evidence>
<proteinExistence type="inferred from homology"/>
<evidence type="ECO:0000256" key="12">
    <source>
        <dbReference type="SAM" id="Phobius"/>
    </source>
</evidence>
<protein>
    <recommendedName>
        <fullName evidence="15">Cardiolipin synthase</fullName>
    </recommendedName>
</protein>
<organism evidence="13 14">
    <name type="scientific">Lodderomyces beijingensis</name>
    <dbReference type="NCBI Taxonomy" id="1775926"/>
    <lineage>
        <taxon>Eukaryota</taxon>
        <taxon>Fungi</taxon>
        <taxon>Dikarya</taxon>
        <taxon>Ascomycota</taxon>
        <taxon>Saccharomycotina</taxon>
        <taxon>Pichiomycetes</taxon>
        <taxon>Debaryomycetaceae</taxon>
        <taxon>Candida/Lodderomyces clade</taxon>
        <taxon>Lodderomyces</taxon>
    </lineage>
</organism>
<keyword evidence="9" id="KW-1208">Phospholipid metabolism</keyword>
<dbReference type="Proteomes" id="UP001497383">
    <property type="component" value="Chromosome 3"/>
</dbReference>
<feature type="compositionally biased region" description="Low complexity" evidence="11">
    <location>
        <begin position="27"/>
        <end position="36"/>
    </location>
</feature>
<dbReference type="GeneID" id="92208157"/>
<dbReference type="PROSITE" id="PS00379">
    <property type="entry name" value="CDP_ALCOHOL_P_TRANSF"/>
    <property type="match status" value="1"/>
</dbReference>
<evidence type="ECO:0000256" key="3">
    <source>
        <dbReference type="ARBA" id="ARBA00022679"/>
    </source>
</evidence>
<keyword evidence="8" id="KW-0594">Phospholipid biosynthesis</keyword>
<feature type="region of interest" description="Disordered" evidence="11">
    <location>
        <begin position="24"/>
        <end position="52"/>
    </location>
</feature>
<keyword evidence="14" id="KW-1185">Reference proteome</keyword>
<dbReference type="PANTHER" id="PTHR14269:SF60">
    <property type="entry name" value="CARDIOLIPIN SYNTHASE (CMP-FORMING)"/>
    <property type="match status" value="1"/>
</dbReference>
<gene>
    <name evidence="13" type="ORF">LODBEIA_P29610</name>
</gene>
<name>A0ABP0ZMY6_9ASCO</name>